<organism evidence="1 3">
    <name type="scientific">Medicago truncatula</name>
    <name type="common">Barrel medic</name>
    <name type="synonym">Medicago tribuloides</name>
    <dbReference type="NCBI Taxonomy" id="3880"/>
    <lineage>
        <taxon>Eukaryota</taxon>
        <taxon>Viridiplantae</taxon>
        <taxon>Streptophyta</taxon>
        <taxon>Embryophyta</taxon>
        <taxon>Tracheophyta</taxon>
        <taxon>Spermatophyta</taxon>
        <taxon>Magnoliopsida</taxon>
        <taxon>eudicotyledons</taxon>
        <taxon>Gunneridae</taxon>
        <taxon>Pentapetalae</taxon>
        <taxon>rosids</taxon>
        <taxon>fabids</taxon>
        <taxon>Fabales</taxon>
        <taxon>Fabaceae</taxon>
        <taxon>Papilionoideae</taxon>
        <taxon>50 kb inversion clade</taxon>
        <taxon>NPAAA clade</taxon>
        <taxon>Hologalegina</taxon>
        <taxon>IRL clade</taxon>
        <taxon>Trifolieae</taxon>
        <taxon>Medicago</taxon>
    </lineage>
</organism>
<evidence type="ECO:0000313" key="3">
    <source>
        <dbReference type="Proteomes" id="UP000002051"/>
    </source>
</evidence>
<reference evidence="2" key="3">
    <citation type="submission" date="2015-06" db="UniProtKB">
        <authorList>
            <consortium name="EnsemblPlants"/>
        </authorList>
    </citation>
    <scope>IDENTIFICATION</scope>
    <source>
        <strain evidence="2">cv. Jemalong A17</strain>
    </source>
</reference>
<accession>A0A072TC28</accession>
<dbReference type="EMBL" id="KL404819">
    <property type="protein sequence ID" value="KEH15134.1"/>
    <property type="molecule type" value="Genomic_DNA"/>
</dbReference>
<dbReference type="HOGENOM" id="CLU_2190709_0_0_1"/>
<evidence type="ECO:0000313" key="1">
    <source>
        <dbReference type="EMBL" id="KEH15134.1"/>
    </source>
</evidence>
<feature type="non-terminal residue" evidence="1">
    <location>
        <position position="1"/>
    </location>
</feature>
<keyword evidence="3" id="KW-1185">Reference proteome</keyword>
<dbReference type="EnsemblPlants" id="KEH15134">
    <property type="protein sequence ID" value="KEH15134"/>
    <property type="gene ID" value="MTR_2095s0010"/>
</dbReference>
<protein>
    <submittedName>
        <fullName evidence="1">DUF3331 domain protein</fullName>
    </submittedName>
</protein>
<proteinExistence type="predicted"/>
<name>A0A072TC28_MEDTR</name>
<evidence type="ECO:0000313" key="2">
    <source>
        <dbReference type="EnsemblPlants" id="KEH15134"/>
    </source>
</evidence>
<reference evidence="1 3" key="2">
    <citation type="journal article" date="2014" name="BMC Genomics">
        <title>An improved genome release (version Mt4.0) for the model legume Medicago truncatula.</title>
        <authorList>
            <person name="Tang H."/>
            <person name="Krishnakumar V."/>
            <person name="Bidwell S."/>
            <person name="Rosen B."/>
            <person name="Chan A."/>
            <person name="Zhou S."/>
            <person name="Gentzbittel L."/>
            <person name="Childs K.L."/>
            <person name="Yandell M."/>
            <person name="Gundlach H."/>
            <person name="Mayer K.F."/>
            <person name="Schwartz D.C."/>
            <person name="Town C.D."/>
        </authorList>
    </citation>
    <scope>GENOME REANNOTATION</scope>
    <source>
        <strain evidence="1">A17</strain>
        <strain evidence="2 3">cv. Jemalong A17</strain>
    </source>
</reference>
<sequence length="109" mass="11810">LRDVVGIVAKIAATVCRARPADVVERDEQAGYQRARGCDCRRSDDFVVRACTGRYGYQKWRLHSARKRSTCVLSRQPIEIGGGVCTQQLRGSPLGSAAAMVLACIATLA</sequence>
<dbReference type="AlphaFoldDB" id="A0A072TC28"/>
<gene>
    <name evidence="1" type="ORF">MTR_2095s0010</name>
</gene>
<dbReference type="Proteomes" id="UP000002051">
    <property type="component" value="Unassembled WGS sequence"/>
</dbReference>
<reference evidence="1 3" key="1">
    <citation type="journal article" date="2011" name="Nature">
        <title>The Medicago genome provides insight into the evolution of rhizobial symbioses.</title>
        <authorList>
            <person name="Young N.D."/>
            <person name="Debelle F."/>
            <person name="Oldroyd G.E."/>
            <person name="Geurts R."/>
            <person name="Cannon S.B."/>
            <person name="Udvardi M.K."/>
            <person name="Benedito V.A."/>
            <person name="Mayer K.F."/>
            <person name="Gouzy J."/>
            <person name="Schoof H."/>
            <person name="Van de Peer Y."/>
            <person name="Proost S."/>
            <person name="Cook D.R."/>
            <person name="Meyers B.C."/>
            <person name="Spannagl M."/>
            <person name="Cheung F."/>
            <person name="De Mita S."/>
            <person name="Krishnakumar V."/>
            <person name="Gundlach H."/>
            <person name="Zhou S."/>
            <person name="Mudge J."/>
            <person name="Bharti A.K."/>
            <person name="Murray J.D."/>
            <person name="Naoumkina M.A."/>
            <person name="Rosen B."/>
            <person name="Silverstein K.A."/>
            <person name="Tang H."/>
            <person name="Rombauts S."/>
            <person name="Zhao P.X."/>
            <person name="Zhou P."/>
            <person name="Barbe V."/>
            <person name="Bardou P."/>
            <person name="Bechner M."/>
            <person name="Bellec A."/>
            <person name="Berger A."/>
            <person name="Berges H."/>
            <person name="Bidwell S."/>
            <person name="Bisseling T."/>
            <person name="Choisne N."/>
            <person name="Couloux A."/>
            <person name="Denny R."/>
            <person name="Deshpande S."/>
            <person name="Dai X."/>
            <person name="Doyle J.J."/>
            <person name="Dudez A.M."/>
            <person name="Farmer A.D."/>
            <person name="Fouteau S."/>
            <person name="Franken C."/>
            <person name="Gibelin C."/>
            <person name="Gish J."/>
            <person name="Goldstein S."/>
            <person name="Gonzalez A.J."/>
            <person name="Green P.J."/>
            <person name="Hallab A."/>
            <person name="Hartog M."/>
            <person name="Hua A."/>
            <person name="Humphray S.J."/>
            <person name="Jeong D.H."/>
            <person name="Jing Y."/>
            <person name="Jocker A."/>
            <person name="Kenton S.M."/>
            <person name="Kim D.J."/>
            <person name="Klee K."/>
            <person name="Lai H."/>
            <person name="Lang C."/>
            <person name="Lin S."/>
            <person name="Macmil S.L."/>
            <person name="Magdelenat G."/>
            <person name="Matthews L."/>
            <person name="McCorrison J."/>
            <person name="Monaghan E.L."/>
            <person name="Mun J.H."/>
            <person name="Najar F.Z."/>
            <person name="Nicholson C."/>
            <person name="Noirot C."/>
            <person name="O'Bleness M."/>
            <person name="Paule C.R."/>
            <person name="Poulain J."/>
            <person name="Prion F."/>
            <person name="Qin B."/>
            <person name="Qu C."/>
            <person name="Retzel E.F."/>
            <person name="Riddle C."/>
            <person name="Sallet E."/>
            <person name="Samain S."/>
            <person name="Samson N."/>
            <person name="Sanders I."/>
            <person name="Saurat O."/>
            <person name="Scarpelli C."/>
            <person name="Schiex T."/>
            <person name="Segurens B."/>
            <person name="Severin A.J."/>
            <person name="Sherrier D.J."/>
            <person name="Shi R."/>
            <person name="Sims S."/>
            <person name="Singer S.R."/>
            <person name="Sinharoy S."/>
            <person name="Sterck L."/>
            <person name="Viollet A."/>
            <person name="Wang B.B."/>
            <person name="Wang K."/>
            <person name="Wang M."/>
            <person name="Wang X."/>
            <person name="Warfsmann J."/>
            <person name="Weissenbach J."/>
            <person name="White D.D."/>
            <person name="White J.D."/>
            <person name="Wiley G.B."/>
            <person name="Wincker P."/>
            <person name="Xing Y."/>
            <person name="Yang L."/>
            <person name="Yao Z."/>
            <person name="Ying F."/>
            <person name="Zhai J."/>
            <person name="Zhou L."/>
            <person name="Zuber A."/>
            <person name="Denarie J."/>
            <person name="Dixon R.A."/>
            <person name="May G.D."/>
            <person name="Schwartz D.C."/>
            <person name="Rogers J."/>
            <person name="Quetier F."/>
            <person name="Town C.D."/>
            <person name="Roe B.A."/>
        </authorList>
    </citation>
    <scope>NUCLEOTIDE SEQUENCE [LARGE SCALE GENOMIC DNA]</scope>
    <source>
        <strain evidence="1">A17</strain>
        <strain evidence="2 3">cv. Jemalong A17</strain>
    </source>
</reference>